<keyword evidence="5" id="KW-1185">Reference proteome</keyword>
<dbReference type="InterPro" id="IPR011050">
    <property type="entry name" value="Pectin_lyase_fold/virulence"/>
</dbReference>
<name>A0AAE7VH23_9CAUD</name>
<dbReference type="SUPFAM" id="SSF51126">
    <property type="entry name" value="Pectin lyase-like"/>
    <property type="match status" value="2"/>
</dbReference>
<dbReference type="GO" id="GO:0019058">
    <property type="term" value="P:viral life cycle"/>
    <property type="evidence" value="ECO:0007669"/>
    <property type="project" value="UniProtKB-ARBA"/>
</dbReference>
<dbReference type="RefSeq" id="YP_010666697.1">
    <property type="nucleotide sequence ID" value="NC_070945.1"/>
</dbReference>
<evidence type="ECO:0000259" key="3">
    <source>
        <dbReference type="Pfam" id="PF13229"/>
    </source>
</evidence>
<comment type="subcellular location">
    <subcellularLocation>
        <location evidence="1">Virion</location>
    </subcellularLocation>
</comment>
<reference evidence="4 5" key="1">
    <citation type="submission" date="2021-05" db="EMBL/GenBank/DDBJ databases">
        <authorList>
            <person name="Alagappan S."/>
            <person name="Huber N."/>
            <person name="Angle L.E."/>
            <person name="Beckman N.B."/>
            <person name="Mazivanhanga P.R."/>
            <person name="Xu Z."/>
            <person name="Ghazi H.R."/>
            <person name="Miller M."/>
            <person name="Warner J.K."/>
            <person name="Sabetta M.E."/>
            <person name="Breitenberger C.A."/>
            <person name="Daniels C.J."/>
            <person name="Ball S.L."/>
            <person name="Garlena R.A."/>
            <person name="Russell D.A."/>
            <person name="Jacobs-Sera D."/>
            <person name="Hatfull G.F."/>
        </authorList>
    </citation>
    <scope>NUCLEOTIDE SEQUENCE [LARGE SCALE GENOMIC DNA]</scope>
</reference>
<dbReference type="InterPro" id="IPR006626">
    <property type="entry name" value="PbH1"/>
</dbReference>
<dbReference type="SMART" id="SM00710">
    <property type="entry name" value="PbH1"/>
    <property type="match status" value="7"/>
</dbReference>
<organism evidence="4 5">
    <name type="scientific">Arthrobacter phage Kardesai</name>
    <dbReference type="NCBI Taxonomy" id="2859474"/>
    <lineage>
        <taxon>Viruses</taxon>
        <taxon>Duplodnaviria</taxon>
        <taxon>Heunggongvirae</taxon>
        <taxon>Uroviricota</taxon>
        <taxon>Caudoviricetes</taxon>
        <taxon>Mudcatvirus</taxon>
        <taxon>Mudcatvirus kardesai</taxon>
    </lineage>
</organism>
<dbReference type="GO" id="GO:0044423">
    <property type="term" value="C:virion component"/>
    <property type="evidence" value="ECO:0007669"/>
    <property type="project" value="UniProtKB-KW"/>
</dbReference>
<dbReference type="EMBL" id="MZ209300">
    <property type="protein sequence ID" value="QXO12925.1"/>
    <property type="molecule type" value="Genomic_DNA"/>
</dbReference>
<feature type="domain" description="Right handed beta helix" evidence="3">
    <location>
        <begin position="296"/>
        <end position="447"/>
    </location>
</feature>
<evidence type="ECO:0000256" key="1">
    <source>
        <dbReference type="ARBA" id="ARBA00004328"/>
    </source>
</evidence>
<dbReference type="Gene3D" id="2.160.20.10">
    <property type="entry name" value="Single-stranded right-handed beta-helix, Pectin lyase-like"/>
    <property type="match status" value="2"/>
</dbReference>
<evidence type="ECO:0000313" key="4">
    <source>
        <dbReference type="EMBL" id="QXO12925.1"/>
    </source>
</evidence>
<protein>
    <recommendedName>
        <fullName evidence="3">Right handed beta helix domain-containing protein</fullName>
    </recommendedName>
</protein>
<dbReference type="GO" id="GO:0051701">
    <property type="term" value="P:biological process involved in interaction with host"/>
    <property type="evidence" value="ECO:0007669"/>
    <property type="project" value="UniProtKB-ARBA"/>
</dbReference>
<sequence length="541" mass="57641">MVYNQFPAVDENFNLPPQIKESLSTAFEFTSKFSNAGTLNVKNYPYFATGNNVSDDHSKIQAALDDAALIPGTTVRIPAGTYKITKTLIVRRGTTIDATGAKINGYWNNTGGTNLLANGVITDSFPLYTGNGDITIIGGIWDSQGHLNGSNLSNGMAFGHAERLTFKNVTIRNLSQGHALDLCGVRKVLIDGCNFEGASHSNAEAIQIDIMSTGAFPAFGPYDATQTKDVFIQGCFIGQSNDSAAWGRGVGSHSAKIDRQYSNIHVVGNRFQCLEAAVRAYNWINSVISNNIIDGSGIYLLPINAASVDDSSLADGTYVGTSTPMRNIICINNEINNASIGVYLSGTVTGYLQYCIVANNNINGCSSYGLRMTECYDCIFNSNIVNSTTNVAISFSGNSRCVVTSNVIRNSANNGMSLISCTNFNVVGNSVFDSAYHGISISGTTGNSGFGSIKDNFIFGSSKAIHNTYQGLELSTSDSYQVIANKIRKNPENTNHAKWGLGILAAALNVHYVLNDLRNSGTTANLNDSGVGSTTVSTNLV</sequence>
<evidence type="ECO:0000256" key="2">
    <source>
        <dbReference type="ARBA" id="ARBA00022844"/>
    </source>
</evidence>
<dbReference type="Proteomes" id="UP000828882">
    <property type="component" value="Segment"/>
</dbReference>
<dbReference type="InterPro" id="IPR039448">
    <property type="entry name" value="Beta_helix"/>
</dbReference>
<keyword evidence="2" id="KW-0946">Virion</keyword>
<dbReference type="KEGG" id="vg:77942803"/>
<dbReference type="GeneID" id="77942803"/>
<dbReference type="InterPro" id="IPR012334">
    <property type="entry name" value="Pectin_lyas_fold"/>
</dbReference>
<proteinExistence type="predicted"/>
<gene>
    <name evidence="4" type="primary">18</name>
    <name evidence="4" type="ORF">SEA_KARDESAI_18</name>
</gene>
<accession>A0AAE7VH23</accession>
<evidence type="ECO:0000313" key="5">
    <source>
        <dbReference type="Proteomes" id="UP000828882"/>
    </source>
</evidence>
<dbReference type="Pfam" id="PF13229">
    <property type="entry name" value="Beta_helix"/>
    <property type="match status" value="1"/>
</dbReference>